<evidence type="ECO:0000313" key="3">
    <source>
        <dbReference type="Proteomes" id="UP000062043"/>
    </source>
</evidence>
<dbReference type="AlphaFoldDB" id="A0A0X1KM23"/>
<dbReference type="PATRIC" id="fig|1432656.3.peg.1816"/>
<dbReference type="EMBL" id="CP007140">
    <property type="protein sequence ID" value="AJC72317.1"/>
    <property type="molecule type" value="Genomic_DNA"/>
</dbReference>
<evidence type="ECO:0000256" key="1">
    <source>
        <dbReference type="SAM" id="Phobius"/>
    </source>
</evidence>
<dbReference type="KEGG" id="tgy:X802_09310"/>
<reference evidence="2 3" key="1">
    <citation type="submission" date="2014-01" db="EMBL/GenBank/DDBJ databases">
        <title>Genome sequencing of Thermococcus guaymasensis.</title>
        <authorList>
            <person name="Zhang X."/>
            <person name="Alvare G."/>
            <person name="Fristensky B."/>
            <person name="Chen L."/>
            <person name="Suen T."/>
            <person name="Chen Q."/>
            <person name="Ma K."/>
        </authorList>
    </citation>
    <scope>NUCLEOTIDE SEQUENCE [LARGE SCALE GENOMIC DNA]</scope>
    <source>
        <strain evidence="2 3">DSM 11113</strain>
    </source>
</reference>
<dbReference type="Proteomes" id="UP000062043">
    <property type="component" value="Chromosome"/>
</dbReference>
<gene>
    <name evidence="2" type="ORF">X802_09310</name>
</gene>
<dbReference type="STRING" id="1432656.X802_09310"/>
<dbReference type="RefSeq" id="WP_084213882.1">
    <property type="nucleotide sequence ID" value="NZ_CP007140.1"/>
</dbReference>
<keyword evidence="3" id="KW-1185">Reference proteome</keyword>
<organism evidence="2 3">
    <name type="scientific">Thermococcus guaymasensis DSM 11113</name>
    <dbReference type="NCBI Taxonomy" id="1432656"/>
    <lineage>
        <taxon>Archaea</taxon>
        <taxon>Methanobacteriati</taxon>
        <taxon>Methanobacteriota</taxon>
        <taxon>Thermococci</taxon>
        <taxon>Thermococcales</taxon>
        <taxon>Thermococcaceae</taxon>
        <taxon>Thermococcus</taxon>
    </lineage>
</organism>
<evidence type="ECO:0008006" key="4">
    <source>
        <dbReference type="Google" id="ProtNLM"/>
    </source>
</evidence>
<keyword evidence="1" id="KW-0472">Membrane</keyword>
<protein>
    <recommendedName>
        <fullName evidence="4">Class III signal peptide-containing protein</fullName>
    </recommendedName>
</protein>
<keyword evidence="1" id="KW-0812">Transmembrane</keyword>
<sequence length="54" mass="6165">MRRAQTALEYLFMLAAALILVAIAIRTVLDTTKQLQQTVSEYTKAVRRKVLEDL</sequence>
<keyword evidence="1" id="KW-1133">Transmembrane helix</keyword>
<evidence type="ECO:0000313" key="2">
    <source>
        <dbReference type="EMBL" id="AJC72317.1"/>
    </source>
</evidence>
<accession>A0A0X1KM23</accession>
<dbReference type="Pfam" id="PF04021">
    <property type="entry name" value="Class_IIIsignal"/>
    <property type="match status" value="1"/>
</dbReference>
<dbReference type="InterPro" id="IPR007166">
    <property type="entry name" value="Class3_signal_pept_motif"/>
</dbReference>
<dbReference type="GeneID" id="32205487"/>
<name>A0A0X1KM23_9EURY</name>
<proteinExistence type="predicted"/>
<feature type="transmembrane region" description="Helical" evidence="1">
    <location>
        <begin position="7"/>
        <end position="29"/>
    </location>
</feature>